<dbReference type="InterPro" id="IPR024520">
    <property type="entry name" value="DUF3558"/>
</dbReference>
<comment type="caution">
    <text evidence="2">The sequence shown here is derived from an EMBL/GenBank/DDBJ whole genome shotgun (WGS) entry which is preliminary data.</text>
</comment>
<sequence>MRFPLLAAGAVLLTSCSADPAPAPPPAAPVVSTLAAPAVSTPLRIDEYTGEPCLLITVDDLQVDYPVSDHITSNGEDQCWYEATSSDYGTFQTRISTDTSPLEAAYRNASRYEHFEPTVIEGMPAVTAAEKRDGTDGCAIIVGTSATQGFTLIRNPDKSPKPAADLCAPTLTYATNALKRLR</sequence>
<reference evidence="2" key="1">
    <citation type="submission" date="2023-02" db="EMBL/GenBank/DDBJ databases">
        <title>Actinokineospora globicatena NBRC 15670.</title>
        <authorList>
            <person name="Ichikawa N."/>
            <person name="Sato H."/>
            <person name="Tonouchi N."/>
        </authorList>
    </citation>
    <scope>NUCLEOTIDE SEQUENCE</scope>
    <source>
        <strain evidence="2">NBRC 15670</strain>
    </source>
</reference>
<dbReference type="Pfam" id="PF12079">
    <property type="entry name" value="DUF3558"/>
    <property type="match status" value="1"/>
</dbReference>
<evidence type="ECO:0000256" key="1">
    <source>
        <dbReference type="SAM" id="SignalP"/>
    </source>
</evidence>
<organism evidence="2 3">
    <name type="scientific">Actinokineospora globicatena</name>
    <dbReference type="NCBI Taxonomy" id="103729"/>
    <lineage>
        <taxon>Bacteria</taxon>
        <taxon>Bacillati</taxon>
        <taxon>Actinomycetota</taxon>
        <taxon>Actinomycetes</taxon>
        <taxon>Pseudonocardiales</taxon>
        <taxon>Pseudonocardiaceae</taxon>
        <taxon>Actinokineospora</taxon>
    </lineage>
</organism>
<feature type="signal peptide" evidence="1">
    <location>
        <begin position="1"/>
        <end position="20"/>
    </location>
</feature>
<dbReference type="RefSeq" id="WP_285612994.1">
    <property type="nucleotide sequence ID" value="NZ_BSSD01000012.1"/>
</dbReference>
<keyword evidence="3" id="KW-1185">Reference proteome</keyword>
<evidence type="ECO:0008006" key="4">
    <source>
        <dbReference type="Google" id="ProtNLM"/>
    </source>
</evidence>
<evidence type="ECO:0000313" key="2">
    <source>
        <dbReference type="EMBL" id="GLW95114.1"/>
    </source>
</evidence>
<dbReference type="PROSITE" id="PS51257">
    <property type="entry name" value="PROKAR_LIPOPROTEIN"/>
    <property type="match status" value="1"/>
</dbReference>
<dbReference type="EMBL" id="BSSD01000012">
    <property type="protein sequence ID" value="GLW95114.1"/>
    <property type="molecule type" value="Genomic_DNA"/>
</dbReference>
<keyword evidence="1" id="KW-0732">Signal</keyword>
<accession>A0A9W6QV09</accession>
<protein>
    <recommendedName>
        <fullName evidence="4">DUF3558 domain-containing protein</fullName>
    </recommendedName>
</protein>
<name>A0A9W6QV09_9PSEU</name>
<feature type="chain" id="PRO_5040950110" description="DUF3558 domain-containing protein" evidence="1">
    <location>
        <begin position="21"/>
        <end position="182"/>
    </location>
</feature>
<gene>
    <name evidence="2" type="ORF">Aglo03_59300</name>
</gene>
<dbReference type="AlphaFoldDB" id="A0A9W6QV09"/>
<dbReference type="Proteomes" id="UP001165042">
    <property type="component" value="Unassembled WGS sequence"/>
</dbReference>
<proteinExistence type="predicted"/>
<evidence type="ECO:0000313" key="3">
    <source>
        <dbReference type="Proteomes" id="UP001165042"/>
    </source>
</evidence>